<protein>
    <submittedName>
        <fullName evidence="1">Uncharacterized protein</fullName>
    </submittedName>
</protein>
<dbReference type="Proteomes" id="UP000410492">
    <property type="component" value="Unassembled WGS sequence"/>
</dbReference>
<keyword evidence="2" id="KW-1185">Reference proteome</keyword>
<name>A0A653BUU5_CALMS</name>
<sequence length="96" mass="10936">VAIRPCAVRPLITIDIRLQFPQKHNPTFIRYLFLITAHRRIRNRGFSAISATFGDSDTAQHGKIQQLGINQHVWIHGLQSHIRQELLCSSVPLLST</sequence>
<proteinExistence type="predicted"/>
<evidence type="ECO:0000313" key="2">
    <source>
        <dbReference type="Proteomes" id="UP000410492"/>
    </source>
</evidence>
<evidence type="ECO:0000313" key="1">
    <source>
        <dbReference type="EMBL" id="VEN39382.1"/>
    </source>
</evidence>
<gene>
    <name evidence="1" type="ORF">CALMAC_LOCUS3933</name>
</gene>
<dbReference type="OrthoDB" id="565904at2759"/>
<accession>A0A653BUU5</accession>
<dbReference type="EMBL" id="CAACVG010005487">
    <property type="protein sequence ID" value="VEN39382.1"/>
    <property type="molecule type" value="Genomic_DNA"/>
</dbReference>
<feature type="non-terminal residue" evidence="1">
    <location>
        <position position="1"/>
    </location>
</feature>
<organism evidence="1 2">
    <name type="scientific">Callosobruchus maculatus</name>
    <name type="common">Southern cowpea weevil</name>
    <name type="synonym">Pulse bruchid</name>
    <dbReference type="NCBI Taxonomy" id="64391"/>
    <lineage>
        <taxon>Eukaryota</taxon>
        <taxon>Metazoa</taxon>
        <taxon>Ecdysozoa</taxon>
        <taxon>Arthropoda</taxon>
        <taxon>Hexapoda</taxon>
        <taxon>Insecta</taxon>
        <taxon>Pterygota</taxon>
        <taxon>Neoptera</taxon>
        <taxon>Endopterygota</taxon>
        <taxon>Coleoptera</taxon>
        <taxon>Polyphaga</taxon>
        <taxon>Cucujiformia</taxon>
        <taxon>Chrysomeloidea</taxon>
        <taxon>Chrysomelidae</taxon>
        <taxon>Bruchinae</taxon>
        <taxon>Bruchini</taxon>
        <taxon>Callosobruchus</taxon>
    </lineage>
</organism>
<dbReference type="AlphaFoldDB" id="A0A653BUU5"/>
<reference evidence="1 2" key="1">
    <citation type="submission" date="2019-01" db="EMBL/GenBank/DDBJ databases">
        <authorList>
            <person name="Sayadi A."/>
        </authorList>
    </citation>
    <scope>NUCLEOTIDE SEQUENCE [LARGE SCALE GENOMIC DNA]</scope>
</reference>